<evidence type="ECO:0000313" key="2">
    <source>
        <dbReference type="Proteomes" id="UP000033434"/>
    </source>
</evidence>
<dbReference type="NCBIfam" id="NF038004">
    <property type="entry name" value="darobactin_RiPP"/>
    <property type="match status" value="1"/>
</dbReference>
<comment type="caution">
    <text evidence="1">The sequence shown here is derived from an EMBL/GenBank/DDBJ whole genome shotgun (WGS) entry which is preliminary data.</text>
</comment>
<dbReference type="RefSeq" id="WP_155401408.1">
    <property type="nucleotide sequence ID" value="NZ_AUXW01000175.1"/>
</dbReference>
<protein>
    <submittedName>
        <fullName evidence="1">Uncharacterized protein</fullName>
    </submittedName>
</protein>
<dbReference type="PATRIC" id="fig|1129367.4.peg.4242"/>
<proteinExistence type="predicted"/>
<name>A0A0F6A930_9GAMM</name>
<reference evidence="1 2" key="1">
    <citation type="journal article" date="2015" name="BMC Genomics">
        <title>Genome mining reveals unlocked bioactive potential of marine Gram-negative bacteria.</title>
        <authorList>
            <person name="Machado H."/>
            <person name="Sonnenschein E.C."/>
            <person name="Melchiorsen J."/>
            <person name="Gram L."/>
        </authorList>
    </citation>
    <scope>NUCLEOTIDE SEQUENCE [LARGE SCALE GENOMIC DNA]</scope>
    <source>
        <strain evidence="1 2">S4054</strain>
    </source>
</reference>
<accession>A0A0F6A930</accession>
<organism evidence="1 2">
    <name type="scientific">Pseudoalteromonas luteoviolacea S4054</name>
    <dbReference type="NCBI Taxonomy" id="1129367"/>
    <lineage>
        <taxon>Bacteria</taxon>
        <taxon>Pseudomonadati</taxon>
        <taxon>Pseudomonadota</taxon>
        <taxon>Gammaproteobacteria</taxon>
        <taxon>Alteromonadales</taxon>
        <taxon>Pseudoalteromonadaceae</taxon>
        <taxon>Pseudoalteromonas</taxon>
    </lineage>
</organism>
<gene>
    <name evidence="1" type="ORF">N479_20840</name>
</gene>
<dbReference type="AlphaFoldDB" id="A0A0F6A930"/>
<evidence type="ECO:0000313" key="1">
    <source>
        <dbReference type="EMBL" id="KKE81884.1"/>
    </source>
</evidence>
<dbReference type="Proteomes" id="UP000033434">
    <property type="component" value="Unassembled WGS sequence"/>
</dbReference>
<sequence length="58" mass="6449">MIVEAPKEKISISEKLDALKSSFSDQTLNIANVDQARVDSISIAPPITAWNWSKSFEK</sequence>
<dbReference type="EMBL" id="AUXW01000175">
    <property type="protein sequence ID" value="KKE81884.1"/>
    <property type="molecule type" value="Genomic_DNA"/>
</dbReference>